<evidence type="ECO:0000313" key="3">
    <source>
        <dbReference type="EMBL" id="UOE19570.1"/>
    </source>
</evidence>
<dbReference type="AlphaFoldDB" id="A0A399FZM2"/>
<dbReference type="EMBL" id="CP063196">
    <property type="protein sequence ID" value="UOE19570.1"/>
    <property type="molecule type" value="Genomic_DNA"/>
</dbReference>
<dbReference type="GO" id="GO:0006508">
    <property type="term" value="P:proteolysis"/>
    <property type="evidence" value="ECO:0007669"/>
    <property type="project" value="InterPro"/>
</dbReference>
<sequence>MSFPRQYARTQRFSIGVPRSFQISPDGRRVAFLRGRHGTDTATCLWVAEPDGSERLVADPRTIGDTGEDLPPEERARRERLREAGGGIVSYSVDRAFTRAVFTLSGRLYGVDLDGASAPRELPASPPVVDPVLDPTGRSVAYVSGGAVHVLDVDGGDRVVAEPDGENVTWGLAEFVAAEEMGRHRGMWWSPDGVFLLAARVDDTPVRRWHISDPGSPETAAQTVAYPAAGTANAEVRLAVLRADGSGGPVWVEWDRTELPYLVTAGWTDQLDGASTVVLTAQDRAQRTVRAFAADPLTGHLRELWTETSEVWVEIMPGVPAFDSSGTALRFGVDADGERVLYRGDQVVSAPGQYVRALLDVDGSRVLYSASPPDRPQDVRLWLYDGQEGTRAEVLFPGVDDPSGVHSGRLVGGTLVVQRRDLSAPGVRTAIVRGAGSERSVVAVESLAERPDLPGVNVRLRRLGERRIPAALVLPSWHTPDSEPLPVLLDPYGGPHAQRVLGAQGAYLTSQWFAEQGFAVLIADGRGTPGIGLAWEQAIHRDMAGTVLDDQVAALETAPDAFGVRLDLTRVGIRGWSYGGYLAALAVLRRPDVFHAAVAGAPVTDWRLYDTHYTERYLGHPNTDPERYDRESLLVDAPGLRRPLMLIHGLADDNVVFAHTQRLSSALLAAGRPHTVLPLSGATHMASDPTVSENLLLLQVEFLRDALRLG</sequence>
<dbReference type="Pfam" id="PF00930">
    <property type="entry name" value="DPPIV_N"/>
    <property type="match status" value="1"/>
</dbReference>
<dbReference type="Pfam" id="PF07676">
    <property type="entry name" value="PD40"/>
    <property type="match status" value="1"/>
</dbReference>
<dbReference type="InterPro" id="IPR001375">
    <property type="entry name" value="Peptidase_S9_cat"/>
</dbReference>
<dbReference type="Proteomes" id="UP000265719">
    <property type="component" value="Chromosome"/>
</dbReference>
<protein>
    <submittedName>
        <fullName evidence="3">S9 family peptidase</fullName>
    </submittedName>
</protein>
<dbReference type="SUPFAM" id="SSF82171">
    <property type="entry name" value="DPP6 N-terminal domain-like"/>
    <property type="match status" value="1"/>
</dbReference>
<organism evidence="3 4">
    <name type="scientific">Thermobifida halotolerans</name>
    <dbReference type="NCBI Taxonomy" id="483545"/>
    <lineage>
        <taxon>Bacteria</taxon>
        <taxon>Bacillati</taxon>
        <taxon>Actinomycetota</taxon>
        <taxon>Actinomycetes</taxon>
        <taxon>Streptosporangiales</taxon>
        <taxon>Nocardiopsidaceae</taxon>
        <taxon>Thermobifida</taxon>
    </lineage>
</organism>
<proteinExistence type="predicted"/>
<dbReference type="Gene3D" id="2.140.10.30">
    <property type="entry name" value="Dipeptidylpeptidase IV, N-terminal domain"/>
    <property type="match status" value="1"/>
</dbReference>
<name>A0A399FZM2_9ACTN</name>
<evidence type="ECO:0000313" key="4">
    <source>
        <dbReference type="Proteomes" id="UP000265719"/>
    </source>
</evidence>
<dbReference type="GO" id="GO:0008239">
    <property type="term" value="F:dipeptidyl-peptidase activity"/>
    <property type="evidence" value="ECO:0007669"/>
    <property type="project" value="TreeGrafter"/>
</dbReference>
<dbReference type="SUPFAM" id="SSF53474">
    <property type="entry name" value="alpha/beta-Hydrolases"/>
    <property type="match status" value="1"/>
</dbReference>
<accession>A0A399FZM2</accession>
<reference evidence="3" key="1">
    <citation type="submission" date="2020-10" db="EMBL/GenBank/DDBJ databases">
        <title>De novo genome project of the cellulose decomposer Thermobifida halotolerans type strain.</title>
        <authorList>
            <person name="Nagy I."/>
            <person name="Horvath B."/>
            <person name="Kukolya J."/>
            <person name="Nagy I."/>
            <person name="Orsini M."/>
        </authorList>
    </citation>
    <scope>NUCLEOTIDE SEQUENCE</scope>
    <source>
        <strain evidence="3">DSM 44931</strain>
    </source>
</reference>
<feature type="domain" description="Dipeptidylpeptidase IV N-terminal" evidence="2">
    <location>
        <begin position="109"/>
        <end position="350"/>
    </location>
</feature>
<dbReference type="PANTHER" id="PTHR11731">
    <property type="entry name" value="PROTEASE FAMILY S9B,C DIPEPTIDYL-PEPTIDASE IV-RELATED"/>
    <property type="match status" value="1"/>
</dbReference>
<dbReference type="InterPro" id="IPR050278">
    <property type="entry name" value="Serine_Prot_S9B/DPPIV"/>
</dbReference>
<dbReference type="Pfam" id="PF00326">
    <property type="entry name" value="Peptidase_S9"/>
    <property type="match status" value="1"/>
</dbReference>
<gene>
    <name evidence="3" type="ORF">NI17_023160</name>
</gene>
<dbReference type="InterPro" id="IPR011659">
    <property type="entry name" value="WD40"/>
</dbReference>
<keyword evidence="4" id="KW-1185">Reference proteome</keyword>
<dbReference type="InterPro" id="IPR002469">
    <property type="entry name" value="Peptidase_S9B_N"/>
</dbReference>
<dbReference type="RefSeq" id="WP_119267999.1">
    <property type="nucleotide sequence ID" value="NZ_CP063196.1"/>
</dbReference>
<evidence type="ECO:0000259" key="1">
    <source>
        <dbReference type="Pfam" id="PF00326"/>
    </source>
</evidence>
<evidence type="ECO:0000259" key="2">
    <source>
        <dbReference type="Pfam" id="PF00930"/>
    </source>
</evidence>
<dbReference type="InterPro" id="IPR029058">
    <property type="entry name" value="AB_hydrolase_fold"/>
</dbReference>
<dbReference type="Gene3D" id="3.40.50.1820">
    <property type="entry name" value="alpha/beta hydrolase"/>
    <property type="match status" value="1"/>
</dbReference>
<dbReference type="KEGG" id="thao:NI17_023160"/>
<dbReference type="GO" id="GO:0008236">
    <property type="term" value="F:serine-type peptidase activity"/>
    <property type="evidence" value="ECO:0007669"/>
    <property type="project" value="InterPro"/>
</dbReference>
<dbReference type="PANTHER" id="PTHR11731:SF193">
    <property type="entry name" value="DIPEPTIDYL PEPTIDASE 9"/>
    <property type="match status" value="1"/>
</dbReference>
<feature type="domain" description="Peptidase S9 prolyl oligopeptidase catalytic" evidence="1">
    <location>
        <begin position="509"/>
        <end position="707"/>
    </location>
</feature>